<evidence type="ECO:0000256" key="6">
    <source>
        <dbReference type="ARBA" id="ARBA00023012"/>
    </source>
</evidence>
<organism evidence="12 13">
    <name type="scientific">Rhodocollybia butyracea</name>
    <dbReference type="NCBI Taxonomy" id="206335"/>
    <lineage>
        <taxon>Eukaryota</taxon>
        <taxon>Fungi</taxon>
        <taxon>Dikarya</taxon>
        <taxon>Basidiomycota</taxon>
        <taxon>Agaricomycotina</taxon>
        <taxon>Agaricomycetes</taxon>
        <taxon>Agaricomycetidae</taxon>
        <taxon>Agaricales</taxon>
        <taxon>Marasmiineae</taxon>
        <taxon>Omphalotaceae</taxon>
        <taxon>Rhodocollybia</taxon>
    </lineage>
</organism>
<proteinExistence type="predicted"/>
<evidence type="ECO:0000313" key="12">
    <source>
        <dbReference type="EMBL" id="KAF9061568.1"/>
    </source>
</evidence>
<feature type="region of interest" description="Disordered" evidence="8">
    <location>
        <begin position="134"/>
        <end position="215"/>
    </location>
</feature>
<dbReference type="GO" id="GO:0016020">
    <property type="term" value="C:membrane"/>
    <property type="evidence" value="ECO:0007669"/>
    <property type="project" value="InterPro"/>
</dbReference>
<dbReference type="Proteomes" id="UP000772434">
    <property type="component" value="Unassembled WGS sequence"/>
</dbReference>
<dbReference type="EC" id="2.7.13.3" evidence="2"/>
<dbReference type="EMBL" id="JADNRY010000197">
    <property type="protein sequence ID" value="KAF9061568.1"/>
    <property type="molecule type" value="Genomic_DNA"/>
</dbReference>
<evidence type="ECO:0000256" key="7">
    <source>
        <dbReference type="PROSITE-ProRule" id="PRU00169"/>
    </source>
</evidence>
<dbReference type="PANTHER" id="PTHR45339:SF1">
    <property type="entry name" value="HYBRID SIGNAL TRANSDUCTION HISTIDINE KINASE J"/>
    <property type="match status" value="1"/>
</dbReference>
<evidence type="ECO:0000256" key="1">
    <source>
        <dbReference type="ARBA" id="ARBA00000085"/>
    </source>
</evidence>
<dbReference type="CDD" id="cd17546">
    <property type="entry name" value="REC_hyHK_CKI1_RcsC-like"/>
    <property type="match status" value="1"/>
</dbReference>
<dbReference type="Pfam" id="PF18947">
    <property type="entry name" value="HAMP_2"/>
    <property type="match status" value="1"/>
</dbReference>
<feature type="region of interest" description="Disordered" evidence="8">
    <location>
        <begin position="31"/>
        <end position="69"/>
    </location>
</feature>
<dbReference type="InterPro" id="IPR004358">
    <property type="entry name" value="Sig_transdc_His_kin-like_C"/>
</dbReference>
<evidence type="ECO:0000256" key="8">
    <source>
        <dbReference type="SAM" id="MobiDB-lite"/>
    </source>
</evidence>
<accession>A0A9P5PCZ6</accession>
<evidence type="ECO:0000256" key="3">
    <source>
        <dbReference type="ARBA" id="ARBA00022553"/>
    </source>
</evidence>
<feature type="compositionally biased region" description="Pro residues" evidence="8">
    <location>
        <begin position="46"/>
        <end position="57"/>
    </location>
</feature>
<protein>
    <recommendedName>
        <fullName evidence="2">histidine kinase</fullName>
        <ecNumber evidence="2">2.7.13.3</ecNumber>
    </recommendedName>
</protein>
<dbReference type="PROSITE" id="PS50110">
    <property type="entry name" value="RESPONSE_REGULATORY"/>
    <property type="match status" value="1"/>
</dbReference>
<dbReference type="InterPro" id="IPR003594">
    <property type="entry name" value="HATPase_dom"/>
</dbReference>
<feature type="domain" description="HAMP" evidence="11">
    <location>
        <begin position="568"/>
        <end position="620"/>
    </location>
</feature>
<feature type="domain" description="Histidine kinase" evidence="9">
    <location>
        <begin position="1035"/>
        <end position="1190"/>
    </location>
</feature>
<comment type="caution">
    <text evidence="12">The sequence shown here is derived from an EMBL/GenBank/DDBJ whole genome shotgun (WGS) entry which is preliminary data.</text>
</comment>
<feature type="domain" description="HAMP" evidence="11">
    <location>
        <begin position="753"/>
        <end position="805"/>
    </location>
</feature>
<dbReference type="CDD" id="cd16922">
    <property type="entry name" value="HATPase_EvgS-ArcB-TorS-like"/>
    <property type="match status" value="1"/>
</dbReference>
<comment type="catalytic activity">
    <reaction evidence="1">
        <text>ATP + protein L-histidine = ADP + protein N-phospho-L-histidine.</text>
        <dbReference type="EC" id="2.7.13.3"/>
    </reaction>
</comment>
<dbReference type="InterPro" id="IPR005467">
    <property type="entry name" value="His_kinase_dom"/>
</dbReference>
<dbReference type="OrthoDB" id="10266508at2759"/>
<dbReference type="InterPro" id="IPR011006">
    <property type="entry name" value="CheY-like_superfamily"/>
</dbReference>
<feature type="region of interest" description="Disordered" evidence="8">
    <location>
        <begin position="227"/>
        <end position="300"/>
    </location>
</feature>
<dbReference type="Pfam" id="PF00072">
    <property type="entry name" value="Response_reg"/>
    <property type="match status" value="1"/>
</dbReference>
<keyword evidence="13" id="KW-1185">Reference proteome</keyword>
<dbReference type="SMART" id="SM00448">
    <property type="entry name" value="REC"/>
    <property type="match status" value="1"/>
</dbReference>
<dbReference type="PRINTS" id="PR00344">
    <property type="entry name" value="BCTRLSENSOR"/>
</dbReference>
<feature type="compositionally biased region" description="Low complexity" evidence="8">
    <location>
        <begin position="134"/>
        <end position="160"/>
    </location>
</feature>
<dbReference type="SUPFAM" id="SSF55874">
    <property type="entry name" value="ATPase domain of HSP90 chaperone/DNA topoisomerase II/histidine kinase"/>
    <property type="match status" value="1"/>
</dbReference>
<dbReference type="CDD" id="cd06225">
    <property type="entry name" value="HAMP"/>
    <property type="match status" value="3"/>
</dbReference>
<feature type="compositionally biased region" description="Polar residues" evidence="8">
    <location>
        <begin position="228"/>
        <end position="239"/>
    </location>
</feature>
<dbReference type="InterPro" id="IPR036890">
    <property type="entry name" value="HATPase_C_sf"/>
</dbReference>
<name>A0A9P5PCZ6_9AGAR</name>
<evidence type="ECO:0000259" key="10">
    <source>
        <dbReference type="PROSITE" id="PS50110"/>
    </source>
</evidence>
<feature type="modified residue" description="4-aspartylphosphate" evidence="7">
    <location>
        <position position="1417"/>
    </location>
</feature>
<feature type="domain" description="HAMP" evidence="11">
    <location>
        <begin position="660"/>
        <end position="712"/>
    </location>
</feature>
<dbReference type="Gene3D" id="3.40.50.2300">
    <property type="match status" value="1"/>
</dbReference>
<dbReference type="Pfam" id="PF02518">
    <property type="entry name" value="HATPase_c"/>
    <property type="match status" value="1"/>
</dbReference>
<dbReference type="SMART" id="SM00387">
    <property type="entry name" value="HATPase_c"/>
    <property type="match status" value="1"/>
</dbReference>
<dbReference type="SUPFAM" id="SSF58104">
    <property type="entry name" value="Methyl-accepting chemotaxis protein (MCP) signaling domain"/>
    <property type="match status" value="1"/>
</dbReference>
<keyword evidence="3 7" id="KW-0597">Phosphoprotein</keyword>
<dbReference type="InterPro" id="IPR001789">
    <property type="entry name" value="Sig_transdc_resp-reg_receiver"/>
</dbReference>
<keyword evidence="6" id="KW-0902">Two-component regulatory system</keyword>
<keyword evidence="5" id="KW-0418">Kinase</keyword>
<dbReference type="GO" id="GO:0004673">
    <property type="term" value="F:protein histidine kinase activity"/>
    <property type="evidence" value="ECO:0007669"/>
    <property type="project" value="UniProtKB-EC"/>
</dbReference>
<dbReference type="PROSITE" id="PS50109">
    <property type="entry name" value="HIS_KIN"/>
    <property type="match status" value="1"/>
</dbReference>
<evidence type="ECO:0000256" key="5">
    <source>
        <dbReference type="ARBA" id="ARBA00022777"/>
    </source>
</evidence>
<dbReference type="Gene3D" id="1.10.8.500">
    <property type="entry name" value="HAMP domain in histidine kinase"/>
    <property type="match status" value="1"/>
</dbReference>
<dbReference type="Gene3D" id="1.20.120.1530">
    <property type="match status" value="3"/>
</dbReference>
<feature type="domain" description="Response regulatory" evidence="10">
    <location>
        <begin position="1363"/>
        <end position="1487"/>
    </location>
</feature>
<dbReference type="PANTHER" id="PTHR45339">
    <property type="entry name" value="HYBRID SIGNAL TRANSDUCTION HISTIDINE KINASE J"/>
    <property type="match status" value="1"/>
</dbReference>
<evidence type="ECO:0000256" key="2">
    <source>
        <dbReference type="ARBA" id="ARBA00012438"/>
    </source>
</evidence>
<dbReference type="Pfam" id="PF00672">
    <property type="entry name" value="HAMP"/>
    <property type="match status" value="2"/>
</dbReference>
<evidence type="ECO:0000259" key="9">
    <source>
        <dbReference type="PROSITE" id="PS50109"/>
    </source>
</evidence>
<dbReference type="GO" id="GO:0000160">
    <property type="term" value="P:phosphorelay signal transduction system"/>
    <property type="evidence" value="ECO:0007669"/>
    <property type="project" value="UniProtKB-KW"/>
</dbReference>
<dbReference type="InterPro" id="IPR003660">
    <property type="entry name" value="HAMP_dom"/>
</dbReference>
<evidence type="ECO:0000259" key="11">
    <source>
        <dbReference type="PROSITE" id="PS50885"/>
    </source>
</evidence>
<sequence>MSSSSIDYKPFVTHLDLLLSIYEKPIPGKRSSYPNHSLQPPLATTLPPPPYPPPYPTPESLLASDVLGSSASPLPPTASIPFPTYAGPSDWRTDSILRSLRVVVGRMQKAEASGEESGWSSDASTAVPVTPATSAPALAGRKSPTNSNTSNTNTITSGSNVIPGSTSIPNGIGSGSMSARRAAQGLATPGRHTAPPVPNSPNTNHRVSSAPSASESTAEYIVEAVKGPQTTGSSNSMASPFSPIVLGENGEIKERPPHKSNPSPSKATSRSHSTHSSDTDGSDATYATAADSHPSRAHITSDGISETVDGLNGLSPYGHAGDSGFPYHPNFVEEEEQVIADNPQFSSELDYLKAASKEERESYFATQSKLRLSYFGFTRAKDLPEYDEHDRKCRRCGSRFIGALGAYSYPYSLTSQLNVPWLTSYHEFPLSHSSQARWPQYVDAQYSNSRSQWPPQWAQWANPSDESPLVVASGGPLATAALESGLSAVEELRLLKQQVQDVARFGMVMVTLKEVINTMVDKLGLFAKEVTRVSQEVGMEGKLGGQALVLDVEGTWRELTAVVNKLAANLTNQVRSIAKVTKAVALGDLSKQIEVDASGEILDLKNTVNGMVVRLRALAAEVTRVTLEVGSQGKLGGQATVPDVEGVWFELVRNVNRMCASLTDQVRSIAIVTTAVAKGDLTQKIEIQVEGEMATLKSTVNSMVDQLGAFASEVTRVALEVGTQGILGGQARVEGVQGTWADLTRNVNKMALNLTNQVLRSISEVTKAVAQGNLDKFVEVDVQGEMLDLKETVNSMVAQLSTLANEVTRVSLEVGTEGILGGQAYVPDVQGEWKGLTDNVNLMAMNLTNRFALSLKSPKPLPVATSQEDPSRRQGRNPRAEGNVNEMTESLSVFADEVTRVAREVVQRRIWEMLNLVNTINDMIDQLSIFAVEVKKVAREVGTEGKLGVQAEVGNVQGIWQEITLSVNTMAGNLTTQVRGFAQISAAAMDGDFTRTPMNGIIGMTELTLDSDLNRSQRESLLLLKRPHDHGSVSYSLRQTVFGILKTLVVRASQNNLDLTYDVEPDIPDQLIGDSLRLRQVITNLVGNAIKFTPSKVSRKGHVALSCRLLALDDQSVTLEFCVSDTGIGIAKDKLNLIFDTFCQADGRIWCTGLGLSISKRLVSLMQGNMWVESEVQKGSRFFFTISSQISLSSFETTLSKMSPFAKRTILFVDTLYDTTGVVDRIRELGLKPFVVHDVSKLVNKDACPHFDTIVVDSLSTAETIREIEHLRYIPIVLLAPSMPRLNCGSPSTQHAIQRRSSTSYFPPFSHDRHESVKWCLDNSISSQVTTPVSAQDLASALVSALESNTVSPVAAPNDVTFDILLAEDNLVNQKLAVKILEKYGHSVEIAENGSLAVDAFKDRVAQGRPFDIILMDVSMPFMGGMEATELIREHEMKYGLNAIPIIALTAHAMIGDRERCLQAGMDDHITKPLRRADLLNSINKLAGERTIAKHPLLRRAAALT</sequence>
<reference evidence="12" key="1">
    <citation type="submission" date="2020-11" db="EMBL/GenBank/DDBJ databases">
        <authorList>
            <consortium name="DOE Joint Genome Institute"/>
            <person name="Ahrendt S."/>
            <person name="Riley R."/>
            <person name="Andreopoulos W."/>
            <person name="Labutti K."/>
            <person name="Pangilinan J."/>
            <person name="Ruiz-Duenas F.J."/>
            <person name="Barrasa J.M."/>
            <person name="Sanchez-Garcia M."/>
            <person name="Camarero S."/>
            <person name="Miyauchi S."/>
            <person name="Serrano A."/>
            <person name="Linde D."/>
            <person name="Babiker R."/>
            <person name="Drula E."/>
            <person name="Ayuso-Fernandez I."/>
            <person name="Pacheco R."/>
            <person name="Padilla G."/>
            <person name="Ferreira P."/>
            <person name="Barriuso J."/>
            <person name="Kellner H."/>
            <person name="Castanera R."/>
            <person name="Alfaro M."/>
            <person name="Ramirez L."/>
            <person name="Pisabarro A.G."/>
            <person name="Kuo A."/>
            <person name="Tritt A."/>
            <person name="Lipzen A."/>
            <person name="He G."/>
            <person name="Yan M."/>
            <person name="Ng V."/>
            <person name="Cullen D."/>
            <person name="Martin F."/>
            <person name="Rosso M.-N."/>
            <person name="Henrissat B."/>
            <person name="Hibbett D."/>
            <person name="Martinez A.T."/>
            <person name="Grigoriev I.V."/>
        </authorList>
    </citation>
    <scope>NUCLEOTIDE SEQUENCE</scope>
    <source>
        <strain evidence="12">AH 40177</strain>
    </source>
</reference>
<evidence type="ECO:0000313" key="13">
    <source>
        <dbReference type="Proteomes" id="UP000772434"/>
    </source>
</evidence>
<dbReference type="SMART" id="SM00304">
    <property type="entry name" value="HAMP"/>
    <property type="match status" value="3"/>
</dbReference>
<dbReference type="Gene3D" id="3.30.565.10">
    <property type="entry name" value="Histidine kinase-like ATPase, C-terminal domain"/>
    <property type="match status" value="1"/>
</dbReference>
<dbReference type="FunFam" id="3.40.50.2300:FF:000235">
    <property type="entry name" value="Probable nik-1 protein (Os-1p protein)"/>
    <property type="match status" value="1"/>
</dbReference>
<evidence type="ECO:0000256" key="4">
    <source>
        <dbReference type="ARBA" id="ARBA00022679"/>
    </source>
</evidence>
<feature type="compositionally biased region" description="Low complexity" evidence="8">
    <location>
        <begin position="265"/>
        <end position="276"/>
    </location>
</feature>
<feature type="region of interest" description="Disordered" evidence="8">
    <location>
        <begin position="858"/>
        <end position="885"/>
    </location>
</feature>
<dbReference type="PROSITE" id="PS50885">
    <property type="entry name" value="HAMP"/>
    <property type="match status" value="3"/>
</dbReference>
<keyword evidence="4" id="KW-0808">Transferase</keyword>
<dbReference type="SUPFAM" id="SSF52172">
    <property type="entry name" value="CheY-like"/>
    <property type="match status" value="1"/>
</dbReference>
<gene>
    <name evidence="12" type="ORF">BDP27DRAFT_1428796</name>
</gene>